<reference evidence="1" key="1">
    <citation type="submission" date="2021-06" db="EMBL/GenBank/DDBJ databases">
        <authorList>
            <person name="Hodson N. C."/>
            <person name="Mongue J. A."/>
            <person name="Jaron S. K."/>
        </authorList>
    </citation>
    <scope>NUCLEOTIDE SEQUENCE</scope>
</reference>
<name>A0A8J2KJQ1_9HEXA</name>
<keyword evidence="2" id="KW-1185">Reference proteome</keyword>
<accession>A0A8J2KJQ1</accession>
<organism evidence="1 2">
    <name type="scientific">Allacma fusca</name>
    <dbReference type="NCBI Taxonomy" id="39272"/>
    <lineage>
        <taxon>Eukaryota</taxon>
        <taxon>Metazoa</taxon>
        <taxon>Ecdysozoa</taxon>
        <taxon>Arthropoda</taxon>
        <taxon>Hexapoda</taxon>
        <taxon>Collembola</taxon>
        <taxon>Symphypleona</taxon>
        <taxon>Sminthuridae</taxon>
        <taxon>Allacma</taxon>
    </lineage>
</organism>
<comment type="caution">
    <text evidence="1">The sequence shown here is derived from an EMBL/GenBank/DDBJ whole genome shotgun (WGS) entry which is preliminary data.</text>
</comment>
<dbReference type="Proteomes" id="UP000708208">
    <property type="component" value="Unassembled WGS sequence"/>
</dbReference>
<feature type="non-terminal residue" evidence="1">
    <location>
        <position position="1"/>
    </location>
</feature>
<evidence type="ECO:0000313" key="1">
    <source>
        <dbReference type="EMBL" id="CAG7817702.1"/>
    </source>
</evidence>
<sequence>KEVIEAFDSYNVQQGVKYGSQKVLEIPFIKSHLRDDEPAF</sequence>
<evidence type="ECO:0000313" key="2">
    <source>
        <dbReference type="Proteomes" id="UP000708208"/>
    </source>
</evidence>
<gene>
    <name evidence="1" type="ORF">AFUS01_LOCUS28253</name>
</gene>
<dbReference type="EMBL" id="CAJVCH010401160">
    <property type="protein sequence ID" value="CAG7817702.1"/>
    <property type="molecule type" value="Genomic_DNA"/>
</dbReference>
<dbReference type="AlphaFoldDB" id="A0A8J2KJQ1"/>
<proteinExistence type="predicted"/>
<protein>
    <submittedName>
        <fullName evidence="1">Uncharacterized protein</fullName>
    </submittedName>
</protein>